<dbReference type="PROSITE" id="PS51257">
    <property type="entry name" value="PROKAR_LIPOPROTEIN"/>
    <property type="match status" value="1"/>
</dbReference>
<proteinExistence type="predicted"/>
<gene>
    <name evidence="1" type="ORF">GCM10008106_14260</name>
</gene>
<reference evidence="1" key="2">
    <citation type="submission" date="2020-09" db="EMBL/GenBank/DDBJ databases">
        <authorList>
            <person name="Sun Q."/>
            <person name="Kim S."/>
        </authorList>
    </citation>
    <scope>NUCLEOTIDE SEQUENCE</scope>
    <source>
        <strain evidence="1">KCTC 23224</strain>
    </source>
</reference>
<dbReference type="AlphaFoldDB" id="A0A8J3G569"/>
<organism evidence="1 2">
    <name type="scientific">Mongoliitalea lutea</name>
    <dbReference type="NCBI Taxonomy" id="849756"/>
    <lineage>
        <taxon>Bacteria</taxon>
        <taxon>Pseudomonadati</taxon>
        <taxon>Bacteroidota</taxon>
        <taxon>Cytophagia</taxon>
        <taxon>Cytophagales</taxon>
        <taxon>Cyclobacteriaceae</taxon>
        <taxon>Mongoliitalea</taxon>
    </lineage>
</organism>
<accession>A0A8J3G569</accession>
<sequence>MKTTKFCFGKTFTMLSFIFVLFGSCSKPDYDEDLVDAKDFRRLQLTSTEKKFEDIGKNLDYVVLESNSNGLIAEITKIETNENLIAIFSRIQKAIFLFDFSGKFISKIDDFGDGPGKYNGISDFFIQEDEILVLTNPSSSVFTYDLNGNLIGVLDTNKNYINEFESLNGNWVGHLNDAYDKTNQFNVVIWDSVFLERKYQYLFQEKDRRNNSYSSTNYMSKNDQGIFLYQNFSNEIFKVTDSSFLRSYEILIDGESIPQNYLKRFKSDQLQATNYAIDKNLFIGFRNIFATNEVLFIQGQKGGRLFHCFVSLLSEDYISFGNLSSEINFGLVGEIIGVSGNRFIMRGPDPVLNNLKKLDLEGKITDQNLTNEKVRNVIDSYEIEGNPVLVFFDVNIN</sequence>
<protein>
    <recommendedName>
        <fullName evidence="3">6-bladed beta-propeller protein</fullName>
    </recommendedName>
</protein>
<reference evidence="1" key="1">
    <citation type="journal article" date="2014" name="Int. J. Syst. Evol. Microbiol.">
        <title>Complete genome sequence of Corynebacterium casei LMG S-19264T (=DSM 44701T), isolated from a smear-ripened cheese.</title>
        <authorList>
            <consortium name="US DOE Joint Genome Institute (JGI-PGF)"/>
            <person name="Walter F."/>
            <person name="Albersmeier A."/>
            <person name="Kalinowski J."/>
            <person name="Ruckert C."/>
        </authorList>
    </citation>
    <scope>NUCLEOTIDE SEQUENCE</scope>
    <source>
        <strain evidence="1">KCTC 23224</strain>
    </source>
</reference>
<dbReference type="EMBL" id="BMYF01000007">
    <property type="protein sequence ID" value="GHB34168.1"/>
    <property type="molecule type" value="Genomic_DNA"/>
</dbReference>
<keyword evidence="2" id="KW-1185">Reference proteome</keyword>
<dbReference type="Pfam" id="PF17170">
    <property type="entry name" value="DUF5128"/>
    <property type="match status" value="1"/>
</dbReference>
<evidence type="ECO:0000313" key="1">
    <source>
        <dbReference type="EMBL" id="GHB34168.1"/>
    </source>
</evidence>
<dbReference type="Proteomes" id="UP000642809">
    <property type="component" value="Unassembled WGS sequence"/>
</dbReference>
<evidence type="ECO:0008006" key="3">
    <source>
        <dbReference type="Google" id="ProtNLM"/>
    </source>
</evidence>
<dbReference type="RefSeq" id="WP_189579974.1">
    <property type="nucleotide sequence ID" value="NZ_BMYF01000007.1"/>
</dbReference>
<comment type="caution">
    <text evidence="1">The sequence shown here is derived from an EMBL/GenBank/DDBJ whole genome shotgun (WGS) entry which is preliminary data.</text>
</comment>
<evidence type="ECO:0000313" key="2">
    <source>
        <dbReference type="Proteomes" id="UP000642809"/>
    </source>
</evidence>
<name>A0A8J3G569_9BACT</name>